<accession>A0A644STR8</accession>
<keyword evidence="2" id="KW-0560">Oxidoreductase</keyword>
<proteinExistence type="predicted"/>
<dbReference type="AlphaFoldDB" id="A0A644STR8"/>
<dbReference type="PANTHER" id="PTHR11082:SF36">
    <property type="entry name" value="DUS-LIKE FMN-BINDING DOMAIN-CONTAINING PROTEIN"/>
    <property type="match status" value="1"/>
</dbReference>
<feature type="domain" description="DUS-like FMN-binding" evidence="1">
    <location>
        <begin position="29"/>
        <end position="258"/>
    </location>
</feature>
<dbReference type="EC" id="1.3.1.-" evidence="2"/>
<gene>
    <name evidence="2" type="primary">dusB_1</name>
    <name evidence="2" type="ORF">SDC9_03611</name>
</gene>
<dbReference type="Gene3D" id="3.20.20.70">
    <property type="entry name" value="Aldolase class I"/>
    <property type="match status" value="1"/>
</dbReference>
<evidence type="ECO:0000259" key="1">
    <source>
        <dbReference type="Pfam" id="PF01207"/>
    </source>
</evidence>
<dbReference type="InterPro" id="IPR005270">
    <property type="entry name" value="tRNA_dU_NifR3-rel"/>
</dbReference>
<sequence>MWKFLLKIAIIRYSFVIFIFTGENMIKVIAPMAGITDSNFALKVIPYGFDVFTLGGYNTDYKTVIAGEKILKRGRSEFIIPLEELYSYIENEINIIKNRHPEIKISVNLRATSPDSIIAISKINNLDIIEINAHCRQKEFLDIGCGQNMLNDLNNLNDFVSEVVKKVKSNQKVSVKVRANVKNVDNLIVAKEIENSGADYIHIDAMKPGVPNADFNLIKEISNETDIFIIGNNSIIDIESGKRMIDAGASGISIARALIDGKLNFDISKI</sequence>
<dbReference type="GO" id="GO:0016491">
    <property type="term" value="F:oxidoreductase activity"/>
    <property type="evidence" value="ECO:0007669"/>
    <property type="project" value="UniProtKB-KW"/>
</dbReference>
<dbReference type="Pfam" id="PF01207">
    <property type="entry name" value="Dus"/>
    <property type="match status" value="1"/>
</dbReference>
<organism evidence="2">
    <name type="scientific">bioreactor metagenome</name>
    <dbReference type="NCBI Taxonomy" id="1076179"/>
    <lineage>
        <taxon>unclassified sequences</taxon>
        <taxon>metagenomes</taxon>
        <taxon>ecological metagenomes</taxon>
    </lineage>
</organism>
<name>A0A644STR8_9ZZZZ</name>
<dbReference type="InterPro" id="IPR035587">
    <property type="entry name" value="DUS-like_FMN-bd"/>
</dbReference>
<comment type="caution">
    <text evidence="2">The sequence shown here is derived from an EMBL/GenBank/DDBJ whole genome shotgun (WGS) entry which is preliminary data.</text>
</comment>
<evidence type="ECO:0000313" key="2">
    <source>
        <dbReference type="EMBL" id="MPL58080.1"/>
    </source>
</evidence>
<dbReference type="NCBIfam" id="TIGR00736">
    <property type="entry name" value="nifR3_rel_arch"/>
    <property type="match status" value="1"/>
</dbReference>
<dbReference type="PANTHER" id="PTHR11082">
    <property type="entry name" value="TRNA-DIHYDROURIDINE SYNTHASE"/>
    <property type="match status" value="1"/>
</dbReference>
<reference evidence="2" key="1">
    <citation type="submission" date="2019-08" db="EMBL/GenBank/DDBJ databases">
        <authorList>
            <person name="Kucharzyk K."/>
            <person name="Murdoch R.W."/>
            <person name="Higgins S."/>
            <person name="Loffler F."/>
        </authorList>
    </citation>
    <scope>NUCLEOTIDE SEQUENCE</scope>
</reference>
<protein>
    <submittedName>
        <fullName evidence="2">tRNA-dihydrouridine synthase B</fullName>
        <ecNumber evidence="2">1.3.1.-</ecNumber>
    </submittedName>
</protein>
<dbReference type="SUPFAM" id="SSF51395">
    <property type="entry name" value="FMN-linked oxidoreductases"/>
    <property type="match status" value="1"/>
</dbReference>
<dbReference type="EMBL" id="VSSQ01000006">
    <property type="protein sequence ID" value="MPL58080.1"/>
    <property type="molecule type" value="Genomic_DNA"/>
</dbReference>
<dbReference type="InterPro" id="IPR013785">
    <property type="entry name" value="Aldolase_TIM"/>
</dbReference>